<dbReference type="Proteomes" id="UP001597097">
    <property type="component" value="Unassembled WGS sequence"/>
</dbReference>
<gene>
    <name evidence="2" type="ORF">ACFSJ0_07590</name>
</gene>
<evidence type="ECO:0000259" key="1">
    <source>
        <dbReference type="PROSITE" id="PS51819"/>
    </source>
</evidence>
<accession>A0ABW4G2C8</accession>
<dbReference type="InterPro" id="IPR037523">
    <property type="entry name" value="VOC_core"/>
</dbReference>
<dbReference type="PROSITE" id="PS51819">
    <property type="entry name" value="VOC"/>
    <property type="match status" value="1"/>
</dbReference>
<dbReference type="PANTHER" id="PTHR34109:SF1">
    <property type="entry name" value="VOC DOMAIN-CONTAINING PROTEIN"/>
    <property type="match status" value="1"/>
</dbReference>
<dbReference type="Pfam" id="PF00903">
    <property type="entry name" value="Glyoxalase"/>
    <property type="match status" value="1"/>
</dbReference>
<dbReference type="EMBL" id="JBHUCM010000007">
    <property type="protein sequence ID" value="MFD1536890.1"/>
    <property type="molecule type" value="Genomic_DNA"/>
</dbReference>
<evidence type="ECO:0000313" key="3">
    <source>
        <dbReference type="Proteomes" id="UP001597097"/>
    </source>
</evidence>
<feature type="domain" description="VOC" evidence="1">
    <location>
        <begin position="3"/>
        <end position="125"/>
    </location>
</feature>
<proteinExistence type="predicted"/>
<dbReference type="InterPro" id="IPR004360">
    <property type="entry name" value="Glyas_Fos-R_dOase_dom"/>
</dbReference>
<dbReference type="RefSeq" id="WP_219527840.1">
    <property type="nucleotide sequence ID" value="NZ_JAHKRM010000003.1"/>
</dbReference>
<evidence type="ECO:0000313" key="2">
    <source>
        <dbReference type="EMBL" id="MFD1536890.1"/>
    </source>
</evidence>
<protein>
    <submittedName>
        <fullName evidence="2">VOC family protein</fullName>
    </submittedName>
</protein>
<dbReference type="PANTHER" id="PTHR34109">
    <property type="entry name" value="BNAUNNG04460D PROTEIN-RELATED"/>
    <property type="match status" value="1"/>
</dbReference>
<organism evidence="2 3">
    <name type="scientific">Nonomuraea guangzhouensis</name>
    <dbReference type="NCBI Taxonomy" id="1291555"/>
    <lineage>
        <taxon>Bacteria</taxon>
        <taxon>Bacillati</taxon>
        <taxon>Actinomycetota</taxon>
        <taxon>Actinomycetes</taxon>
        <taxon>Streptosporangiales</taxon>
        <taxon>Streptosporangiaceae</taxon>
        <taxon>Nonomuraea</taxon>
    </lineage>
</organism>
<name>A0ABW4G2C8_9ACTN</name>
<keyword evidence="3" id="KW-1185">Reference proteome</keyword>
<sequence length="133" mass="14155">MTPDVHISLMLAVQDAPAAVDWYKRALGATELWNLGGVAGLSIAGAPVFVGEPENNGWNAPAIAGTRTVRVEVFTDDPDGFIERAVAAGADGSIDEIRDHQAPWGVHRQGGFVDPFGHLWLVGDKSPLQRFPG</sequence>
<comment type="caution">
    <text evidence="2">The sequence shown here is derived from an EMBL/GenBank/DDBJ whole genome shotgun (WGS) entry which is preliminary data.</text>
</comment>
<reference evidence="3" key="1">
    <citation type="journal article" date="2019" name="Int. J. Syst. Evol. Microbiol.">
        <title>The Global Catalogue of Microorganisms (GCM) 10K type strain sequencing project: providing services to taxonomists for standard genome sequencing and annotation.</title>
        <authorList>
            <consortium name="The Broad Institute Genomics Platform"/>
            <consortium name="The Broad Institute Genome Sequencing Center for Infectious Disease"/>
            <person name="Wu L."/>
            <person name="Ma J."/>
        </authorList>
    </citation>
    <scope>NUCLEOTIDE SEQUENCE [LARGE SCALE GENOMIC DNA]</scope>
    <source>
        <strain evidence="3">CGMCC 1.15399</strain>
    </source>
</reference>